<comment type="caution">
    <text evidence="1">The sequence shown here is derived from an EMBL/GenBank/DDBJ whole genome shotgun (WGS) entry which is preliminary data.</text>
</comment>
<organism evidence="1 2">
    <name type="scientific">Edaphochlamys debaryana</name>
    <dbReference type="NCBI Taxonomy" id="47281"/>
    <lineage>
        <taxon>Eukaryota</taxon>
        <taxon>Viridiplantae</taxon>
        <taxon>Chlorophyta</taxon>
        <taxon>core chlorophytes</taxon>
        <taxon>Chlorophyceae</taxon>
        <taxon>CS clade</taxon>
        <taxon>Chlamydomonadales</taxon>
        <taxon>Chlamydomonadales incertae sedis</taxon>
        <taxon>Edaphochlamys</taxon>
    </lineage>
</organism>
<dbReference type="AlphaFoldDB" id="A0A835XK89"/>
<keyword evidence="2" id="KW-1185">Reference proteome</keyword>
<sequence length="67" mass="7150">MYIQKAAMDKGVLESELCDPNRVKPFVSPGQIKTAILRGAVRPPGGIPEMNSLYGAGIINVPRTLGL</sequence>
<dbReference type="EMBL" id="JAEHOE010000130">
    <property type="protein sequence ID" value="KAG2485386.1"/>
    <property type="molecule type" value="Genomic_DNA"/>
</dbReference>
<accession>A0A835XK89</accession>
<evidence type="ECO:0000313" key="1">
    <source>
        <dbReference type="EMBL" id="KAG2485386.1"/>
    </source>
</evidence>
<reference evidence="1" key="1">
    <citation type="journal article" date="2020" name="bioRxiv">
        <title>Comparative genomics of Chlamydomonas.</title>
        <authorList>
            <person name="Craig R.J."/>
            <person name="Hasan A.R."/>
            <person name="Ness R.W."/>
            <person name="Keightley P.D."/>
        </authorList>
    </citation>
    <scope>NUCLEOTIDE SEQUENCE</scope>
    <source>
        <strain evidence="1">CCAP 11/70</strain>
    </source>
</reference>
<proteinExistence type="predicted"/>
<gene>
    <name evidence="1" type="ORF">HYH03_015872</name>
</gene>
<name>A0A835XK89_9CHLO</name>
<dbReference type="Proteomes" id="UP000612055">
    <property type="component" value="Unassembled WGS sequence"/>
</dbReference>
<protein>
    <submittedName>
        <fullName evidence="1">Uncharacterized protein</fullName>
    </submittedName>
</protein>
<evidence type="ECO:0000313" key="2">
    <source>
        <dbReference type="Proteomes" id="UP000612055"/>
    </source>
</evidence>